<comment type="similarity">
    <text evidence="2 13">Belongs to the COPG family.</text>
</comment>
<dbReference type="GO" id="GO:0006891">
    <property type="term" value="P:intra-Golgi vesicle-mediated transport"/>
    <property type="evidence" value="ECO:0007669"/>
    <property type="project" value="TreeGrafter"/>
</dbReference>
<dbReference type="PIRSF" id="PIRSF037093">
    <property type="entry name" value="Coatomer_gamma_subunit"/>
    <property type="match status" value="1"/>
</dbReference>
<dbReference type="GO" id="GO:0005198">
    <property type="term" value="F:structural molecule activity"/>
    <property type="evidence" value="ECO:0007669"/>
    <property type="project" value="InterPro"/>
</dbReference>
<evidence type="ECO:0000256" key="6">
    <source>
        <dbReference type="ARBA" id="ARBA00022737"/>
    </source>
</evidence>
<dbReference type="InParanoid" id="A0A0D2WQJ5"/>
<dbReference type="GO" id="GO:0006888">
    <property type="term" value="P:endoplasmic reticulum to Golgi vesicle-mediated transport"/>
    <property type="evidence" value="ECO:0007669"/>
    <property type="project" value="TreeGrafter"/>
</dbReference>
<dbReference type="InterPro" id="IPR032154">
    <property type="entry name" value="Coatomer_g_Cpla"/>
</dbReference>
<dbReference type="FunFam" id="3.30.310.10:FF:000011">
    <property type="entry name" value="Coatomer subunit gamma"/>
    <property type="match status" value="1"/>
</dbReference>
<dbReference type="GO" id="GO:0009306">
    <property type="term" value="P:protein secretion"/>
    <property type="evidence" value="ECO:0007669"/>
    <property type="project" value="TreeGrafter"/>
</dbReference>
<feature type="domain" description="Coatomer gamma subunit appendage Ig-like subdomain" evidence="15">
    <location>
        <begin position="634"/>
        <end position="779"/>
    </location>
</feature>
<dbReference type="InterPro" id="IPR037067">
    <property type="entry name" value="Coatomer_gsu_app_sf"/>
</dbReference>
<evidence type="ECO:0000256" key="9">
    <source>
        <dbReference type="ARBA" id="ARBA00023034"/>
    </source>
</evidence>
<evidence type="ECO:0000313" key="17">
    <source>
        <dbReference type="EMBL" id="KJE93213.1"/>
    </source>
</evidence>
<evidence type="ECO:0000256" key="13">
    <source>
        <dbReference type="PIRNR" id="PIRNR037093"/>
    </source>
</evidence>
<evidence type="ECO:0000259" key="16">
    <source>
        <dbReference type="Pfam" id="PF16381"/>
    </source>
</evidence>
<evidence type="ECO:0000256" key="12">
    <source>
        <dbReference type="ARBA" id="ARBA00025536"/>
    </source>
</evidence>
<reference evidence="18" key="1">
    <citation type="submission" date="2011-02" db="EMBL/GenBank/DDBJ databases">
        <title>The Genome Sequence of Capsaspora owczarzaki ATCC 30864.</title>
        <authorList>
            <person name="Russ C."/>
            <person name="Cuomo C."/>
            <person name="Burger G."/>
            <person name="Gray M.W."/>
            <person name="Holland P.W.H."/>
            <person name="King N."/>
            <person name="Lang F.B.F."/>
            <person name="Roger A.J."/>
            <person name="Ruiz-Trillo I."/>
            <person name="Young S.K."/>
            <person name="Zeng Q."/>
            <person name="Gargeya S."/>
            <person name="Alvarado L."/>
            <person name="Berlin A."/>
            <person name="Chapman S.B."/>
            <person name="Chen Z."/>
            <person name="Freedman E."/>
            <person name="Gellesch M."/>
            <person name="Goldberg J."/>
            <person name="Griggs A."/>
            <person name="Gujja S."/>
            <person name="Heilman E."/>
            <person name="Heiman D."/>
            <person name="Howarth C."/>
            <person name="Mehta T."/>
            <person name="Neiman D."/>
            <person name="Pearson M."/>
            <person name="Roberts A."/>
            <person name="Saif S."/>
            <person name="Shea T."/>
            <person name="Shenoy N."/>
            <person name="Sisk P."/>
            <person name="Stolte C."/>
            <person name="Sykes S."/>
            <person name="White J."/>
            <person name="Yandava C."/>
            <person name="Haas B."/>
            <person name="Nusbaum C."/>
            <person name="Birren B."/>
        </authorList>
    </citation>
    <scope>NUCLEOTIDE SEQUENCE</scope>
    <source>
        <strain evidence="18">ATCC 30864</strain>
    </source>
</reference>
<evidence type="ECO:0000256" key="4">
    <source>
        <dbReference type="ARBA" id="ARBA00022448"/>
    </source>
</evidence>
<dbReference type="SUPFAM" id="SSF49348">
    <property type="entry name" value="Clathrin adaptor appendage domain"/>
    <property type="match status" value="1"/>
</dbReference>
<dbReference type="Proteomes" id="UP000008743">
    <property type="component" value="Unassembled WGS sequence"/>
</dbReference>
<evidence type="ECO:0000256" key="8">
    <source>
        <dbReference type="ARBA" id="ARBA00022927"/>
    </source>
</evidence>
<evidence type="ECO:0000256" key="1">
    <source>
        <dbReference type="ARBA" id="ARBA00004255"/>
    </source>
</evidence>
<accession>A0A0D2WQJ5</accession>
<dbReference type="GO" id="GO:0005783">
    <property type="term" value="C:endoplasmic reticulum"/>
    <property type="evidence" value="ECO:0007669"/>
    <property type="project" value="TreeGrafter"/>
</dbReference>
<evidence type="ECO:0000256" key="10">
    <source>
        <dbReference type="ARBA" id="ARBA00023136"/>
    </source>
</evidence>
<dbReference type="Gene3D" id="1.25.10.10">
    <property type="entry name" value="Leucine-rich Repeat Variant"/>
    <property type="match status" value="2"/>
</dbReference>
<comment type="subcellular location">
    <subcellularLocation>
        <location evidence="13">Cytoplasm</location>
    </subcellularLocation>
    <subcellularLocation>
        <location evidence="1 13">Golgi apparatus membrane</location>
        <topology evidence="1 13">Peripheral membrane protein</topology>
        <orientation evidence="1 13">Cytoplasmic side</orientation>
    </subcellularLocation>
    <subcellularLocation>
        <location evidence="13">Cytoplasmic vesicle</location>
        <location evidence="13">COPI-coated vesicle membrane</location>
        <topology evidence="13">Peripheral membrane protein</topology>
        <orientation evidence="13">Cytoplasmic side</orientation>
    </subcellularLocation>
</comment>
<name>A0A0D2WQJ5_CAPO3</name>
<dbReference type="InterPro" id="IPR009028">
    <property type="entry name" value="Coatomer/calthrin_app_sub_C"/>
</dbReference>
<dbReference type="RefSeq" id="XP_004347858.1">
    <property type="nucleotide sequence ID" value="XM_004347808.2"/>
</dbReference>
<evidence type="ECO:0000256" key="2">
    <source>
        <dbReference type="ARBA" id="ARBA00010720"/>
    </source>
</evidence>
<dbReference type="PANTHER" id="PTHR10261">
    <property type="entry name" value="COATOMER SUBUNIT GAMMA"/>
    <property type="match status" value="1"/>
</dbReference>
<dbReference type="FunFam" id="1.25.10.10:FF:000071">
    <property type="entry name" value="Coatomer subunit gamma"/>
    <property type="match status" value="1"/>
</dbReference>
<feature type="domain" description="Coatomer subunit gamma C-terminal" evidence="16">
    <location>
        <begin position="781"/>
        <end position="895"/>
    </location>
</feature>
<protein>
    <recommendedName>
        <fullName evidence="13">Coatomer subunit gamma</fullName>
    </recommendedName>
</protein>
<evidence type="ECO:0000256" key="5">
    <source>
        <dbReference type="ARBA" id="ARBA00022490"/>
    </source>
</evidence>
<dbReference type="PhylomeDB" id="A0A0D2WQJ5"/>
<dbReference type="FunFam" id="2.60.40.1480:FF:000001">
    <property type="entry name" value="Coatomer subunit gamma"/>
    <property type="match status" value="1"/>
</dbReference>
<dbReference type="InterPro" id="IPR002553">
    <property type="entry name" value="Clathrin/coatomer_adapt-like_N"/>
</dbReference>
<proteinExistence type="inferred from homology"/>
<dbReference type="Pfam" id="PF08752">
    <property type="entry name" value="COP-gamma_platf"/>
    <property type="match status" value="1"/>
</dbReference>
<evidence type="ECO:0000259" key="14">
    <source>
        <dbReference type="Pfam" id="PF01602"/>
    </source>
</evidence>
<dbReference type="InterPro" id="IPR013040">
    <property type="entry name" value="Coatomer_gsu_app_Ig-like_dom"/>
</dbReference>
<dbReference type="PANTHER" id="PTHR10261:SF0">
    <property type="entry name" value="COATOMER SUBUNIT GAMMA-2"/>
    <property type="match status" value="1"/>
</dbReference>
<keyword evidence="10 13" id="KW-0472">Membrane</keyword>
<dbReference type="Gene3D" id="3.30.310.10">
    <property type="entry name" value="TATA-Binding Protein"/>
    <property type="match status" value="1"/>
</dbReference>
<feature type="domain" description="Clathrin/coatomer adaptor adaptin-like N-terminal" evidence="14">
    <location>
        <begin position="19"/>
        <end position="534"/>
    </location>
</feature>
<dbReference type="SUPFAM" id="SSF48371">
    <property type="entry name" value="ARM repeat"/>
    <property type="match status" value="1"/>
</dbReference>
<dbReference type="eggNOG" id="KOG1078">
    <property type="taxonomic scope" value="Eukaryota"/>
</dbReference>
<dbReference type="GO" id="GO:0072384">
    <property type="term" value="P:organelle transport along microtubule"/>
    <property type="evidence" value="ECO:0007669"/>
    <property type="project" value="TreeGrafter"/>
</dbReference>
<evidence type="ECO:0000259" key="15">
    <source>
        <dbReference type="Pfam" id="PF08752"/>
    </source>
</evidence>
<evidence type="ECO:0000256" key="11">
    <source>
        <dbReference type="ARBA" id="ARBA00023329"/>
    </source>
</evidence>
<keyword evidence="6" id="KW-0677">Repeat</keyword>
<gene>
    <name evidence="17" type="ORF">CAOG_004033</name>
</gene>
<dbReference type="AlphaFoldDB" id="A0A0D2WQJ5"/>
<keyword evidence="7 13" id="KW-0931">ER-Golgi transport</keyword>
<evidence type="ECO:0000256" key="7">
    <source>
        <dbReference type="ARBA" id="ARBA00022892"/>
    </source>
</evidence>
<dbReference type="Pfam" id="PF16381">
    <property type="entry name" value="Coatomer_g_Cpla"/>
    <property type="match status" value="1"/>
</dbReference>
<dbReference type="InterPro" id="IPR011989">
    <property type="entry name" value="ARM-like"/>
</dbReference>
<dbReference type="EMBL" id="KE346365">
    <property type="protein sequence ID" value="KJE93213.1"/>
    <property type="molecule type" value="Genomic_DNA"/>
</dbReference>
<keyword evidence="18" id="KW-1185">Reference proteome</keyword>
<organism evidence="17 18">
    <name type="scientific">Capsaspora owczarzaki (strain ATCC 30864)</name>
    <dbReference type="NCBI Taxonomy" id="595528"/>
    <lineage>
        <taxon>Eukaryota</taxon>
        <taxon>Filasterea</taxon>
        <taxon>Capsaspora</taxon>
    </lineage>
</organism>
<dbReference type="GO" id="GO:0005793">
    <property type="term" value="C:endoplasmic reticulum-Golgi intermediate compartment"/>
    <property type="evidence" value="ECO:0007669"/>
    <property type="project" value="TreeGrafter"/>
</dbReference>
<dbReference type="STRING" id="595528.A0A0D2WQJ5"/>
<dbReference type="InterPro" id="IPR012295">
    <property type="entry name" value="TBP_dom_sf"/>
</dbReference>
<dbReference type="Pfam" id="PF01602">
    <property type="entry name" value="Adaptin_N"/>
    <property type="match status" value="1"/>
</dbReference>
<dbReference type="GO" id="GO:0006886">
    <property type="term" value="P:intracellular protein transport"/>
    <property type="evidence" value="ECO:0007669"/>
    <property type="project" value="InterPro"/>
</dbReference>
<dbReference type="GO" id="GO:0030126">
    <property type="term" value="C:COPI vesicle coat"/>
    <property type="evidence" value="ECO:0007669"/>
    <property type="project" value="InterPro"/>
</dbReference>
<dbReference type="FunCoup" id="A0A0D2WQJ5">
    <property type="interactions" value="575"/>
</dbReference>
<keyword evidence="4 13" id="KW-0813">Transport</keyword>
<comment type="subunit">
    <text evidence="3">Oligomeric complex that consists of at least the alpha, beta, beta', gamma, delta, epsilon and zeta subunits.</text>
</comment>
<keyword evidence="5 13" id="KW-0963">Cytoplasm</keyword>
<dbReference type="InterPro" id="IPR013041">
    <property type="entry name" value="Clathrin_app_Ig-like_sf"/>
</dbReference>
<dbReference type="OrthoDB" id="1074925at2759"/>
<evidence type="ECO:0000256" key="3">
    <source>
        <dbReference type="ARBA" id="ARBA00011775"/>
    </source>
</evidence>
<dbReference type="Gene3D" id="2.60.40.1480">
    <property type="entry name" value="Coatomer, gamma subunit, appendage domain"/>
    <property type="match status" value="1"/>
</dbReference>
<keyword evidence="11 13" id="KW-0968">Cytoplasmic vesicle</keyword>
<evidence type="ECO:0000313" key="18">
    <source>
        <dbReference type="Proteomes" id="UP000008743"/>
    </source>
</evidence>
<dbReference type="OMA" id="DFIEDCE"/>
<sequence>MSKKDEDGDYNPYASIDKSAVVQEARQAFNETTINPRRCNLVLNKLLFLLYSGEPLGTTEATETFFAITKLFQCKNITIRRLVYLAIKELAKVANDVIIVTSSLTKDMTAKEDMYRPAAIRALCRITDSTMLQGIERYMKQAIVDRNPAVSSAALVSSLHLLGSNQDIIKRWVNEITEALNGKTLMAQYHALGLLYHIKQRDRLAVTKLVTSQTKGSLRSSLAYCNLIRYAVGSMQDDPALYNELLQFLDLCLRHKSELVVYEAARAICSLKNVTNKDIIPALSVMQLFLTAPKSIMRFAAVRTLSQVANRYPTAVAVTNIELENLIQDSNRSIATLAITTLLKTGREASVDRLMTQITPFMSEISDEFKIVVIDAIRTLCLKFPQKHIVVLDFLSAVFRDDGSFEYKKAIVDTITSIIHEIPAAREIALNHLAEFVEDCEHPALSARALHMLGRLAPQSSFPSRYVRIIYNRVVLESPIVRAAAVSSLAKFAVSPNSSNLAPMIIALLSRCLHDTDDEVRDRAAFYLRVLSSDEAHVKSFIMSDLPYSITALERSLVDYLKNPSATPFNLKTVPLQAPSAKPEFSKADIMAGVVPSSAAVAGSAAALAAAGGIAAVGGAAGINLSAAQQQDRNAARLAAHPELGQLGPLFRSSKPTPLTEAETEYVVSCTRHIFSRAVVFEYELTNTLNDQLLEDVKVQLDCPDGFIVRKVIPAKSLPYGKPAFSYVVVELPQDPKIVSGTFSNTLKFLVKDCDPNTGEPDDEQGYPDEYLVEDVELQVSDQVVPIEFPDFAAAWNALPQDSEVSDTFELASMKSLEEAVSTVIGFLGLFSCGRPQPNASKSAQALQLSGVFRGGDQVLVNAKLLFKGPGEGVAMQLTVRSSNLQTSEIIASAVG</sequence>
<dbReference type="FunFam" id="1.25.10.10:FF:000382">
    <property type="entry name" value="Coatomer subunit gamma"/>
    <property type="match status" value="1"/>
</dbReference>
<keyword evidence="9 13" id="KW-0333">Golgi apparatus</keyword>
<dbReference type="InterPro" id="IPR016024">
    <property type="entry name" value="ARM-type_fold"/>
</dbReference>
<dbReference type="GO" id="GO:0000139">
    <property type="term" value="C:Golgi membrane"/>
    <property type="evidence" value="ECO:0007669"/>
    <property type="project" value="UniProtKB-SubCell"/>
</dbReference>
<dbReference type="SUPFAM" id="SSF55711">
    <property type="entry name" value="Subdomain of clathrin and coatomer appendage domain"/>
    <property type="match status" value="1"/>
</dbReference>
<keyword evidence="8 13" id="KW-0653">Protein transport</keyword>
<comment type="function">
    <text evidence="12 13">The coatomer is a cytosolic protein complex that binds to dilysine motifs and reversibly associates with Golgi non-clathrin-coated vesicles, which further mediate biosynthetic protein transport from the ER, via the Golgi up to the trans Golgi network. Coatomer complex is required for budding from Golgi membranes, and is essential for the retrograde Golgi-to-ER transport of dilysine-tagged proteins.</text>
</comment>
<dbReference type="InterPro" id="IPR017106">
    <property type="entry name" value="Coatomer_gsu"/>
</dbReference>